<protein>
    <submittedName>
        <fullName evidence="1">Uncharacterized protein</fullName>
    </submittedName>
</protein>
<evidence type="ECO:0000313" key="1">
    <source>
        <dbReference type="EMBL" id="KKL07947.1"/>
    </source>
</evidence>
<organism evidence="1">
    <name type="scientific">marine sediment metagenome</name>
    <dbReference type="NCBI Taxonomy" id="412755"/>
    <lineage>
        <taxon>unclassified sequences</taxon>
        <taxon>metagenomes</taxon>
        <taxon>ecological metagenomes</taxon>
    </lineage>
</organism>
<accession>A0A0F9B2C8</accession>
<feature type="non-terminal residue" evidence="1">
    <location>
        <position position="52"/>
    </location>
</feature>
<gene>
    <name evidence="1" type="ORF">LCGC14_2580840</name>
</gene>
<proteinExistence type="predicted"/>
<comment type="caution">
    <text evidence="1">The sequence shown here is derived from an EMBL/GenBank/DDBJ whole genome shotgun (WGS) entry which is preliminary data.</text>
</comment>
<sequence length="52" mass="5957">MAQTNEFERDLVNQAQLKHPGRIDMIVFQNIPDVGDGSPGIQRCFRNYLHEG</sequence>
<name>A0A0F9B2C8_9ZZZZ</name>
<dbReference type="EMBL" id="LAZR01043082">
    <property type="protein sequence ID" value="KKL07947.1"/>
    <property type="molecule type" value="Genomic_DNA"/>
</dbReference>
<dbReference type="AlphaFoldDB" id="A0A0F9B2C8"/>
<reference evidence="1" key="1">
    <citation type="journal article" date="2015" name="Nature">
        <title>Complex archaea that bridge the gap between prokaryotes and eukaryotes.</title>
        <authorList>
            <person name="Spang A."/>
            <person name="Saw J.H."/>
            <person name="Jorgensen S.L."/>
            <person name="Zaremba-Niedzwiedzka K."/>
            <person name="Martijn J."/>
            <person name="Lind A.E."/>
            <person name="van Eijk R."/>
            <person name="Schleper C."/>
            <person name="Guy L."/>
            <person name="Ettema T.J."/>
        </authorList>
    </citation>
    <scope>NUCLEOTIDE SEQUENCE</scope>
</reference>